<keyword evidence="3" id="KW-1185">Reference proteome</keyword>
<protein>
    <submittedName>
        <fullName evidence="2">GyrI-like domain-containing protein</fullName>
    </submittedName>
</protein>
<evidence type="ECO:0000259" key="1">
    <source>
        <dbReference type="Pfam" id="PF06445"/>
    </source>
</evidence>
<evidence type="ECO:0000313" key="2">
    <source>
        <dbReference type="EMBL" id="MBL1076254.1"/>
    </source>
</evidence>
<reference evidence="2 3" key="1">
    <citation type="submission" date="2021-01" db="EMBL/GenBank/DDBJ databases">
        <title>WGS of actinomycetes isolated from Thailand.</title>
        <authorList>
            <person name="Thawai C."/>
        </authorList>
    </citation>
    <scope>NUCLEOTIDE SEQUENCE [LARGE SCALE GENOMIC DNA]</scope>
    <source>
        <strain evidence="2 3">LPG 2</strain>
    </source>
</reference>
<accession>A0ABS1M928</accession>
<sequence length="197" mass="22010">MDTLDFKKEYRELYAARAEPLLLTVPELPYLMIDGKGDPDGPEYATAVSALYSVAYGIRGVLKTAGTVIYTVPPLSGQWDGGPSADRSDWTWTMMLQQPPQADSAVVDEAFAVTRKKKAELPIDRVRFERFDEGECGQILHIGPYATEPPTRDRLLEFLAGQGRTISGRHHEIYLSAPGRVAPEKMKTLIRYPVRAR</sequence>
<proteinExistence type="predicted"/>
<dbReference type="Proteomes" id="UP000602198">
    <property type="component" value="Unassembled WGS sequence"/>
</dbReference>
<dbReference type="InterPro" id="IPR029442">
    <property type="entry name" value="GyrI-like"/>
</dbReference>
<dbReference type="InterPro" id="IPR008319">
    <property type="entry name" value="GyrI-like_CCH_Lin2189-like"/>
</dbReference>
<dbReference type="InterPro" id="IPR011256">
    <property type="entry name" value="Reg_factor_effector_dom_sf"/>
</dbReference>
<dbReference type="Gene3D" id="3.20.80.10">
    <property type="entry name" value="Regulatory factor, effector binding domain"/>
    <property type="match status" value="1"/>
</dbReference>
<dbReference type="SUPFAM" id="SSF55136">
    <property type="entry name" value="Probable bacterial effector-binding domain"/>
    <property type="match status" value="1"/>
</dbReference>
<evidence type="ECO:0000313" key="3">
    <source>
        <dbReference type="Proteomes" id="UP000602198"/>
    </source>
</evidence>
<feature type="domain" description="GyrI-like small molecule binding" evidence="1">
    <location>
        <begin position="22"/>
        <end position="195"/>
    </location>
</feature>
<dbReference type="EMBL" id="JAERRJ010000006">
    <property type="protein sequence ID" value="MBL1076254.1"/>
    <property type="molecule type" value="Genomic_DNA"/>
</dbReference>
<organism evidence="2 3">
    <name type="scientific">Nocardia acididurans</name>
    <dbReference type="NCBI Taxonomy" id="2802282"/>
    <lineage>
        <taxon>Bacteria</taxon>
        <taxon>Bacillati</taxon>
        <taxon>Actinomycetota</taxon>
        <taxon>Actinomycetes</taxon>
        <taxon>Mycobacteriales</taxon>
        <taxon>Nocardiaceae</taxon>
        <taxon>Nocardia</taxon>
    </lineage>
</organism>
<gene>
    <name evidence="2" type="ORF">JK358_17795</name>
</gene>
<dbReference type="PIRSF" id="PIRSF031644">
    <property type="entry name" value="UCP031644"/>
    <property type="match status" value="1"/>
</dbReference>
<name>A0ABS1M928_9NOCA</name>
<dbReference type="Pfam" id="PF06445">
    <property type="entry name" value="GyrI-like"/>
    <property type="match status" value="1"/>
</dbReference>
<dbReference type="RefSeq" id="WP_201948795.1">
    <property type="nucleotide sequence ID" value="NZ_JAERRJ010000006.1"/>
</dbReference>
<comment type="caution">
    <text evidence="2">The sequence shown here is derived from an EMBL/GenBank/DDBJ whole genome shotgun (WGS) entry which is preliminary data.</text>
</comment>